<comment type="function">
    <text evidence="4">Alkaline phosphatase with broad substrate specificity.</text>
</comment>
<dbReference type="PROSITE" id="PS51257">
    <property type="entry name" value="PROKAR_LIPOPROTEIN"/>
    <property type="match status" value="1"/>
</dbReference>
<dbReference type="Proteomes" id="UP000515971">
    <property type="component" value="Chromosome"/>
</dbReference>
<dbReference type="EMBL" id="CP060718">
    <property type="protein sequence ID" value="QNN66480.1"/>
    <property type="molecule type" value="Genomic_DNA"/>
</dbReference>
<evidence type="ECO:0000313" key="9">
    <source>
        <dbReference type="Proteomes" id="UP000515971"/>
    </source>
</evidence>
<organism evidence="8 9">
    <name type="scientific">Sphingomonas lutea</name>
    <dbReference type="NCBI Taxonomy" id="1045317"/>
    <lineage>
        <taxon>Bacteria</taxon>
        <taxon>Pseudomonadati</taxon>
        <taxon>Pseudomonadota</taxon>
        <taxon>Alphaproteobacteria</taxon>
        <taxon>Sphingomonadales</taxon>
        <taxon>Sphingomonadaceae</taxon>
        <taxon>Sphingomonas</taxon>
    </lineage>
</organism>
<evidence type="ECO:0000256" key="1">
    <source>
        <dbReference type="ARBA" id="ARBA00022553"/>
    </source>
</evidence>
<evidence type="ECO:0000256" key="6">
    <source>
        <dbReference type="PIRSR" id="PIRSR031924-51"/>
    </source>
</evidence>
<dbReference type="PIRSF" id="PIRSF031924">
    <property type="entry name" value="Pi-irrepressible_AP"/>
    <property type="match status" value="1"/>
</dbReference>
<evidence type="ECO:0000256" key="2">
    <source>
        <dbReference type="ARBA" id="ARBA00022723"/>
    </source>
</evidence>
<dbReference type="Gene3D" id="3.40.720.10">
    <property type="entry name" value="Alkaline Phosphatase, subunit A"/>
    <property type="match status" value="1"/>
</dbReference>
<keyword evidence="4" id="KW-0862">Zinc</keyword>
<feature type="binding site" evidence="6">
    <location>
        <position position="96"/>
    </location>
    <ligand>
        <name>substrate</name>
    </ligand>
</feature>
<feature type="active site" description="Phosphothreonine intermediate" evidence="5">
    <location>
        <position position="75"/>
    </location>
</feature>
<reference evidence="8 9" key="1">
    <citation type="submission" date="2020-08" db="EMBL/GenBank/DDBJ databases">
        <title>Genome sequence of Sphingomonas lutea KCTC 23642T.</title>
        <authorList>
            <person name="Hyun D.-W."/>
            <person name="Bae J.-W."/>
        </authorList>
    </citation>
    <scope>NUCLEOTIDE SEQUENCE [LARGE SCALE GENOMIC DNA]</scope>
    <source>
        <strain evidence="8 9">KCTC 23642</strain>
    </source>
</reference>
<dbReference type="AlphaFoldDB" id="A0A7G9SF55"/>
<dbReference type="SUPFAM" id="SSF53649">
    <property type="entry name" value="Alkaline phosphatase-like"/>
    <property type="match status" value="1"/>
</dbReference>
<name>A0A7G9SF55_9SPHN</name>
<evidence type="ECO:0000256" key="5">
    <source>
        <dbReference type="PIRSR" id="PIRSR031924-50"/>
    </source>
</evidence>
<dbReference type="EC" id="3.1.3.1" evidence="4"/>
<comment type="catalytic activity">
    <reaction evidence="4">
        <text>a phosphate monoester + H2O = an alcohol + phosphate</text>
        <dbReference type="Rhea" id="RHEA:15017"/>
        <dbReference type="ChEBI" id="CHEBI:15377"/>
        <dbReference type="ChEBI" id="CHEBI:30879"/>
        <dbReference type="ChEBI" id="CHEBI:43474"/>
        <dbReference type="ChEBI" id="CHEBI:67140"/>
        <dbReference type="EC" id="3.1.3.1"/>
    </reaction>
</comment>
<dbReference type="PANTHER" id="PTHR10151:SF120">
    <property type="entry name" value="BIS(5'-ADENOSYL)-TRIPHOSPHATASE"/>
    <property type="match status" value="1"/>
</dbReference>
<keyword evidence="2 4" id="KW-0479">Metal-binding</keyword>
<feature type="signal peptide" evidence="7">
    <location>
        <begin position="1"/>
        <end position="22"/>
    </location>
</feature>
<sequence>MPKLFLAAAALLAACAPPAAQAQGGPPKLLIVISVDQLSADLWDEYQPVFTGGFARIASGAVFRNGYQSHAATETCPGHSTILTGRRPATTGVVANIWFDGNAPRRDKKIYCAEDERAPGSTSTKYVVSPEHLRAPTLGDLLKQQTPASRNVAVAGKDRSAVMMGGRNVDQRWYPSGTRFVTDRTGAAVPASVTRANAFLARTIAAARPPLTPSPFCAGKARSFAIAGGGKPTGSGRLARAAGDASAFRASPEYDATVLALAAGLIQELRLGQGSATDLISIGLAGTDYVGHTYGSGGQEMCLQLTSLDRDLGDFLAALDRWGISYAVAMTADHGSLDIPERLRAKGVTDAAWIDPDLDSEALGPRIARETGLGGPIIAFGSTGDVFLDPALKGAARSKASNALLAFYRRHPQVHTVLTRDDIAKAPMPDGPPDRWSVTDRVRASFDPQRSGDLYVVLKPHIQPIADTRSDVSTHGSPWDYDRRVPVIFWRPGTPGAASDQPVETIDIMPTLAAMLGIAAGQVDGRCLAVPGASCGSR</sequence>
<keyword evidence="3 7" id="KW-0732">Signal</keyword>
<dbReference type="InterPro" id="IPR026263">
    <property type="entry name" value="Alkaline_phosphatase_prok"/>
</dbReference>
<dbReference type="Pfam" id="PF01663">
    <property type="entry name" value="Phosphodiest"/>
    <property type="match status" value="1"/>
</dbReference>
<dbReference type="GO" id="GO:0046872">
    <property type="term" value="F:metal ion binding"/>
    <property type="evidence" value="ECO:0007669"/>
    <property type="project" value="UniProtKB-KW"/>
</dbReference>
<dbReference type="CDD" id="cd16016">
    <property type="entry name" value="AP-SPAP"/>
    <property type="match status" value="1"/>
</dbReference>
<accession>A0A7G9SF55</accession>
<evidence type="ECO:0000256" key="7">
    <source>
        <dbReference type="SAM" id="SignalP"/>
    </source>
</evidence>
<keyword evidence="1 5" id="KW-0597">Phosphoprotein</keyword>
<proteinExistence type="predicted"/>
<dbReference type="PANTHER" id="PTHR10151">
    <property type="entry name" value="ECTONUCLEOTIDE PYROPHOSPHATASE/PHOSPHODIESTERASE"/>
    <property type="match status" value="1"/>
</dbReference>
<protein>
    <recommendedName>
        <fullName evidence="4">Alkaline phosphatase</fullName>
        <ecNumber evidence="4">3.1.3.1</ecNumber>
    </recommendedName>
</protein>
<feature type="chain" id="PRO_5028878584" description="Alkaline phosphatase" evidence="7">
    <location>
        <begin position="23"/>
        <end position="538"/>
    </location>
</feature>
<comment type="cofactor">
    <cofactor evidence="4">
        <name>Zn(2+)</name>
        <dbReference type="ChEBI" id="CHEBI:29105"/>
    </cofactor>
    <text evidence="4">Binds 2 Zn(2+) ions.</text>
</comment>
<evidence type="ECO:0000256" key="4">
    <source>
        <dbReference type="PIRNR" id="PIRNR031924"/>
    </source>
</evidence>
<dbReference type="InterPro" id="IPR002591">
    <property type="entry name" value="Phosphodiest/P_Trfase"/>
</dbReference>
<dbReference type="RefSeq" id="WP_187537072.1">
    <property type="nucleotide sequence ID" value="NZ_BAABJT010000001.1"/>
</dbReference>
<dbReference type="GO" id="GO:0004035">
    <property type="term" value="F:alkaline phosphatase activity"/>
    <property type="evidence" value="ECO:0007669"/>
    <property type="project" value="UniProtKB-EC"/>
</dbReference>
<evidence type="ECO:0000313" key="8">
    <source>
        <dbReference type="EMBL" id="QNN66480.1"/>
    </source>
</evidence>
<evidence type="ECO:0000256" key="3">
    <source>
        <dbReference type="ARBA" id="ARBA00022729"/>
    </source>
</evidence>
<dbReference type="KEGG" id="slut:H9L13_07015"/>
<keyword evidence="9" id="KW-1185">Reference proteome</keyword>
<dbReference type="Gene3D" id="3.30.1360.150">
    <property type="match status" value="1"/>
</dbReference>
<feature type="binding site" evidence="6">
    <location>
        <begin position="157"/>
        <end position="159"/>
    </location>
    <ligand>
        <name>substrate</name>
    </ligand>
</feature>
<dbReference type="InterPro" id="IPR017850">
    <property type="entry name" value="Alkaline_phosphatase_core_sf"/>
</dbReference>
<gene>
    <name evidence="8" type="ORF">H9L13_07015</name>
</gene>